<evidence type="ECO:0008006" key="4">
    <source>
        <dbReference type="Google" id="ProtNLM"/>
    </source>
</evidence>
<proteinExistence type="predicted"/>
<evidence type="ECO:0000313" key="3">
    <source>
        <dbReference type="Proteomes" id="UP001055911"/>
    </source>
</evidence>
<dbReference type="RefSeq" id="WP_252767334.1">
    <property type="nucleotide sequence ID" value="NZ_CP097117.1"/>
</dbReference>
<keyword evidence="3" id="KW-1185">Reference proteome</keyword>
<dbReference type="Gene3D" id="6.10.140.1430">
    <property type="match status" value="1"/>
</dbReference>
<organism evidence="2 3">
    <name type="scientific">Fructilactobacillus cliffordii</name>
    <dbReference type="NCBI Taxonomy" id="2940299"/>
    <lineage>
        <taxon>Bacteria</taxon>
        <taxon>Bacillati</taxon>
        <taxon>Bacillota</taxon>
        <taxon>Bacilli</taxon>
        <taxon>Lactobacillales</taxon>
        <taxon>Lactobacillaceae</taxon>
        <taxon>Fructilactobacillus</taxon>
    </lineage>
</organism>
<protein>
    <recommendedName>
        <fullName evidence="4">YtxH domain-containing protein</fullName>
    </recommendedName>
</protein>
<reference evidence="2" key="1">
    <citation type="submission" date="2022-05" db="EMBL/GenBank/DDBJ databases">
        <authorList>
            <person name="Oliphant S.A."/>
            <person name="Watson-Haigh N.S."/>
            <person name="Sumby K.M."/>
            <person name="Gardner J.M."/>
            <person name="Jiranek V."/>
        </authorList>
    </citation>
    <scope>NUCLEOTIDE SEQUENCE</scope>
    <source>
        <strain evidence="2">KI4_B1</strain>
    </source>
</reference>
<accession>A0A9Q8ZSM6</accession>
<evidence type="ECO:0000313" key="2">
    <source>
        <dbReference type="EMBL" id="USS89787.1"/>
    </source>
</evidence>
<dbReference type="EMBL" id="CP097119">
    <property type="protein sequence ID" value="USS89787.1"/>
    <property type="molecule type" value="Genomic_DNA"/>
</dbReference>
<name>A0A9Q8ZSM6_9LACO</name>
<feature type="region of interest" description="Disordered" evidence="1">
    <location>
        <begin position="99"/>
        <end position="151"/>
    </location>
</feature>
<evidence type="ECO:0000256" key="1">
    <source>
        <dbReference type="SAM" id="MobiDB-lite"/>
    </source>
</evidence>
<sequence>MDMKKGLLLGSVLGGAAAYLAFRALDAEKEAEIRNRIIESAEDAKDRAVDYAFYAADALADAREMVSDKVTDYKDSLSDTSTKVNDKLTDLKDDLSQLQDYLNTTPVPKDQLADEEKADESDDITVDMDDAFSPQNNGDDPVVPPHADHQK</sequence>
<feature type="compositionally biased region" description="Acidic residues" evidence="1">
    <location>
        <begin position="116"/>
        <end position="130"/>
    </location>
</feature>
<dbReference type="Proteomes" id="UP001055911">
    <property type="component" value="Chromosome"/>
</dbReference>
<dbReference type="AlphaFoldDB" id="A0A9Q8ZSM6"/>
<gene>
    <name evidence="2" type="ORF">M3M40_03155</name>
</gene>